<proteinExistence type="predicted"/>
<keyword evidence="1" id="KW-1133">Transmembrane helix</keyword>
<keyword evidence="1" id="KW-0472">Membrane</keyword>
<protein>
    <recommendedName>
        <fullName evidence="4">DUF58 domain-containing protein</fullName>
    </recommendedName>
</protein>
<dbReference type="Proteomes" id="UP000019276">
    <property type="component" value="Unassembled WGS sequence"/>
</dbReference>
<dbReference type="PANTHER" id="PTHR34351">
    <property type="entry name" value="SLR1927 PROTEIN-RELATED"/>
    <property type="match status" value="1"/>
</dbReference>
<evidence type="ECO:0008006" key="4">
    <source>
        <dbReference type="Google" id="ProtNLM"/>
    </source>
</evidence>
<dbReference type="OrthoDB" id="5298497at2"/>
<feature type="transmembrane region" description="Helical" evidence="1">
    <location>
        <begin position="66"/>
        <end position="85"/>
    </location>
</feature>
<evidence type="ECO:0000313" key="2">
    <source>
        <dbReference type="EMBL" id="EWH08513.1"/>
    </source>
</evidence>
<organism evidence="2 3">
    <name type="scientific">Catenovulum agarivorans DS-2</name>
    <dbReference type="NCBI Taxonomy" id="1328313"/>
    <lineage>
        <taxon>Bacteria</taxon>
        <taxon>Pseudomonadati</taxon>
        <taxon>Pseudomonadota</taxon>
        <taxon>Gammaproteobacteria</taxon>
        <taxon>Alteromonadales</taxon>
        <taxon>Alteromonadaceae</taxon>
        <taxon>Catenovulum</taxon>
    </lineage>
</organism>
<keyword evidence="3" id="KW-1185">Reference proteome</keyword>
<dbReference type="AlphaFoldDB" id="W7QK73"/>
<dbReference type="eggNOG" id="COG1721">
    <property type="taxonomic scope" value="Bacteria"/>
</dbReference>
<dbReference type="STRING" id="1328313.DS2_16936"/>
<dbReference type="RefSeq" id="WP_035016107.1">
    <property type="nucleotide sequence ID" value="NZ_ARZY01000044.1"/>
</dbReference>
<feature type="transmembrane region" description="Helical" evidence="1">
    <location>
        <begin position="33"/>
        <end position="54"/>
    </location>
</feature>
<comment type="caution">
    <text evidence="2">The sequence shown here is derived from an EMBL/GenBank/DDBJ whole genome shotgun (WGS) entry which is preliminary data.</text>
</comment>
<evidence type="ECO:0000313" key="3">
    <source>
        <dbReference type="Proteomes" id="UP000019276"/>
    </source>
</evidence>
<keyword evidence="1" id="KW-0812">Transmembrane</keyword>
<gene>
    <name evidence="2" type="ORF">DS2_16936</name>
</gene>
<dbReference type="EMBL" id="ARZY01000044">
    <property type="protein sequence ID" value="EWH08513.1"/>
    <property type="molecule type" value="Genomic_DNA"/>
</dbReference>
<accession>W7QK73</accession>
<sequence length="322" mass="37863">MSWFERFRQQQFSRWIAKRVPQQHRHTLNKNNIFILPTGAGIGFLCCWLAVYLLATNYQNNLMLLFSYWLLAIFLLVMLLSFLNLQGLQLSGQPNRQNILTENHIVCLGQSANLKLQLDTDKQRFDLNWHDHAKSYLSEIGRSDKFVQLYWQPKQRGVYYFPRFKLHSTAPMGWFKAWSYLHFPDKVWVCPKPVACPQFLQGTAAQNQSKTNVFSDEFSHLNPYKLGDLPSRIVWKKILPERPIQVKQFSGQQNQQIEYCLQDIPGVLEHKLACITWLVMQAHQNNWLYQVTLPNKTLRANRSEQQYLLILQAIAMVGYNNE</sequence>
<evidence type="ECO:0000256" key="1">
    <source>
        <dbReference type="SAM" id="Phobius"/>
    </source>
</evidence>
<name>W7QK73_9ALTE</name>
<reference evidence="2 3" key="1">
    <citation type="journal article" date="2014" name="Genome Announc.">
        <title>Draft Genome Sequence of the Agar-Degrading Bacterium Catenovulum sp. Strain DS-2, Isolated from Intestines of Haliotis diversicolor.</title>
        <authorList>
            <person name="Shan D."/>
            <person name="Li X."/>
            <person name="Gu Z."/>
            <person name="Wei G."/>
            <person name="Gao Z."/>
            <person name="Shao Z."/>
        </authorList>
    </citation>
    <scope>NUCLEOTIDE SEQUENCE [LARGE SCALE GENOMIC DNA]</scope>
    <source>
        <strain evidence="2 3">DS-2</strain>
    </source>
</reference>
<dbReference type="PANTHER" id="PTHR34351:SF1">
    <property type="entry name" value="SLR1927 PROTEIN"/>
    <property type="match status" value="1"/>
</dbReference>